<dbReference type="Pfam" id="PF04193">
    <property type="entry name" value="PQ-loop"/>
    <property type="match status" value="1"/>
</dbReference>
<evidence type="ECO:0000313" key="6">
    <source>
        <dbReference type="EMBL" id="RVT51598.1"/>
    </source>
</evidence>
<keyword evidence="7" id="KW-1185">Reference proteome</keyword>
<dbReference type="GO" id="GO:0051119">
    <property type="term" value="F:sugar transmembrane transporter activity"/>
    <property type="evidence" value="ECO:0007669"/>
    <property type="project" value="InterPro"/>
</dbReference>
<comment type="subcellular location">
    <subcellularLocation>
        <location evidence="1">Membrane</location>
        <topology evidence="1">Multi-pass membrane protein</topology>
    </subcellularLocation>
</comment>
<accession>A0A437JW44</accession>
<organism evidence="6 7">
    <name type="scientific">Rubrivivax albus</name>
    <dbReference type="NCBI Taxonomy" id="2499835"/>
    <lineage>
        <taxon>Bacteria</taxon>
        <taxon>Pseudomonadati</taxon>
        <taxon>Pseudomonadota</taxon>
        <taxon>Betaproteobacteria</taxon>
        <taxon>Burkholderiales</taxon>
        <taxon>Sphaerotilaceae</taxon>
        <taxon>Rubrivivax</taxon>
    </lineage>
</organism>
<reference evidence="6 7" key="1">
    <citation type="submission" date="2019-01" db="EMBL/GenBank/DDBJ databases">
        <authorList>
            <person name="Chen W.-M."/>
        </authorList>
    </citation>
    <scope>NUCLEOTIDE SEQUENCE [LARGE SCALE GENOMIC DNA]</scope>
    <source>
        <strain evidence="6 7">ICH-3</strain>
    </source>
</reference>
<sequence>MLTDALTALPTQWLGYAAASFTTLSFLPQAVLTLRTRDVSGISAGMYGAFTVGVALWLWYGWRLGEWPIIAANAVTLGLAATILVTKLLADRDARRAALRTGCSAPG</sequence>
<gene>
    <name evidence="6" type="ORF">ENE75_12335</name>
</gene>
<dbReference type="EMBL" id="SACT01000003">
    <property type="protein sequence ID" value="RVT51598.1"/>
    <property type="molecule type" value="Genomic_DNA"/>
</dbReference>
<evidence type="ECO:0000256" key="5">
    <source>
        <dbReference type="SAM" id="Phobius"/>
    </source>
</evidence>
<evidence type="ECO:0000313" key="7">
    <source>
        <dbReference type="Proteomes" id="UP000288178"/>
    </source>
</evidence>
<evidence type="ECO:0008006" key="8">
    <source>
        <dbReference type="Google" id="ProtNLM"/>
    </source>
</evidence>
<dbReference type="Gene3D" id="1.20.1280.290">
    <property type="match status" value="1"/>
</dbReference>
<feature type="transmembrane region" description="Helical" evidence="5">
    <location>
        <begin position="13"/>
        <end position="32"/>
    </location>
</feature>
<dbReference type="OrthoDB" id="122062at2"/>
<keyword evidence="3 5" id="KW-1133">Transmembrane helix</keyword>
<evidence type="ECO:0000256" key="3">
    <source>
        <dbReference type="ARBA" id="ARBA00022989"/>
    </source>
</evidence>
<dbReference type="InterPro" id="IPR006603">
    <property type="entry name" value="PQ-loop_rpt"/>
</dbReference>
<proteinExistence type="predicted"/>
<dbReference type="Proteomes" id="UP000288178">
    <property type="component" value="Unassembled WGS sequence"/>
</dbReference>
<name>A0A437JW44_9BURK</name>
<dbReference type="AlphaFoldDB" id="A0A437JW44"/>
<comment type="caution">
    <text evidence="6">The sequence shown here is derived from an EMBL/GenBank/DDBJ whole genome shotgun (WGS) entry which is preliminary data.</text>
</comment>
<dbReference type="InterPro" id="IPR047662">
    <property type="entry name" value="SemiSWEET"/>
</dbReference>
<dbReference type="NCBIfam" id="NF037968">
    <property type="entry name" value="SemiSWEET_2"/>
    <property type="match status" value="1"/>
</dbReference>
<evidence type="ECO:0000256" key="4">
    <source>
        <dbReference type="ARBA" id="ARBA00023136"/>
    </source>
</evidence>
<evidence type="ECO:0000256" key="2">
    <source>
        <dbReference type="ARBA" id="ARBA00022692"/>
    </source>
</evidence>
<keyword evidence="4 5" id="KW-0472">Membrane</keyword>
<dbReference type="GO" id="GO:0016020">
    <property type="term" value="C:membrane"/>
    <property type="evidence" value="ECO:0007669"/>
    <property type="project" value="UniProtKB-SubCell"/>
</dbReference>
<feature type="transmembrane region" description="Helical" evidence="5">
    <location>
        <begin position="68"/>
        <end position="90"/>
    </location>
</feature>
<dbReference type="RefSeq" id="WP_128198599.1">
    <property type="nucleotide sequence ID" value="NZ_SACT01000003.1"/>
</dbReference>
<evidence type="ECO:0000256" key="1">
    <source>
        <dbReference type="ARBA" id="ARBA00004141"/>
    </source>
</evidence>
<keyword evidence="2 5" id="KW-0812">Transmembrane</keyword>
<feature type="transmembrane region" description="Helical" evidence="5">
    <location>
        <begin position="44"/>
        <end position="62"/>
    </location>
</feature>
<protein>
    <recommendedName>
        <fullName evidence="8">Glutathione synthetase</fullName>
    </recommendedName>
</protein>